<organism evidence="1 2">
    <name type="scientific">Hydrogenispora ethanolica</name>
    <dbReference type="NCBI Taxonomy" id="1082276"/>
    <lineage>
        <taxon>Bacteria</taxon>
        <taxon>Bacillati</taxon>
        <taxon>Bacillota</taxon>
        <taxon>Hydrogenispora</taxon>
    </lineage>
</organism>
<comment type="caution">
    <text evidence="1">The sequence shown here is derived from an EMBL/GenBank/DDBJ whole genome shotgun (WGS) entry which is preliminary data.</text>
</comment>
<dbReference type="PANTHER" id="PTHR30024">
    <property type="entry name" value="ALIPHATIC SULFONATES-BINDING PROTEIN-RELATED"/>
    <property type="match status" value="1"/>
</dbReference>
<evidence type="ECO:0000313" key="1">
    <source>
        <dbReference type="EMBL" id="TCL56469.1"/>
    </source>
</evidence>
<keyword evidence="2" id="KW-1185">Reference proteome</keyword>
<accession>A0A4R1QRH4</accession>
<dbReference type="SUPFAM" id="SSF53850">
    <property type="entry name" value="Periplasmic binding protein-like II"/>
    <property type="match status" value="1"/>
</dbReference>
<evidence type="ECO:0000313" key="2">
    <source>
        <dbReference type="Proteomes" id="UP000295008"/>
    </source>
</evidence>
<dbReference type="Proteomes" id="UP000295008">
    <property type="component" value="Unassembled WGS sequence"/>
</dbReference>
<dbReference type="AlphaFoldDB" id="A0A4R1QRH4"/>
<reference evidence="1 2" key="1">
    <citation type="submission" date="2019-03" db="EMBL/GenBank/DDBJ databases">
        <title>Genomic Encyclopedia of Type Strains, Phase IV (KMG-IV): sequencing the most valuable type-strain genomes for metagenomic binning, comparative biology and taxonomic classification.</title>
        <authorList>
            <person name="Goeker M."/>
        </authorList>
    </citation>
    <scope>NUCLEOTIDE SEQUENCE [LARGE SCALE GENOMIC DNA]</scope>
    <source>
        <strain evidence="1 2">LX-B</strain>
    </source>
</reference>
<proteinExistence type="predicted"/>
<dbReference type="Gene3D" id="3.40.190.270">
    <property type="match status" value="1"/>
</dbReference>
<protein>
    <submittedName>
        <fullName evidence="1">2'-hydroxybiphenyl-2-sulfinate desulfinase</fullName>
    </submittedName>
</protein>
<name>A0A4R1QRH4_HYDET</name>
<dbReference type="Gene3D" id="3.40.190.10">
    <property type="entry name" value="Periplasmic binding protein-like II"/>
    <property type="match status" value="1"/>
</dbReference>
<sequence length="374" mass="42091">MPVKSENHRYDGLVFFIRGNRYLENERRIIMTTQAAAKEILYTICPVGNASYIAAHQGWLAAGLAGMGVTATRLQTLPQERWAAHFTYREPALFREGGNIPPTWAKTNGAEPVLLGLTFLDWKQYILVRVDSPIQAVEELRGKRLGIPVNPGYPPIDFWKATAERGFETALAARGVTGAEVRFLELADDYRARRTKTWSRPGERESEALLNGEVDAIFYTGTWVQTLLETGKVRAIFEISANPELIWPLSNDNPIILTVSRPLAEEAPEIVVEYVKQVLRAAEWAKTNRGAVERIFAEQTFGTPAQVAAARPADFHQKLTPELSKRGFLALESQQRFLYDHGYITQTFAVEKWADDRFLKEARQALDSILESAI</sequence>
<dbReference type="EMBL" id="SLUN01000050">
    <property type="protein sequence ID" value="TCL56469.1"/>
    <property type="molecule type" value="Genomic_DNA"/>
</dbReference>
<gene>
    <name evidence="1" type="ORF">EDC14_105023</name>
</gene>